<keyword evidence="3" id="KW-1185">Reference proteome</keyword>
<evidence type="ECO:0000313" key="3">
    <source>
        <dbReference type="Proteomes" id="UP001153365"/>
    </source>
</evidence>
<dbReference type="EMBL" id="CALTRL010005954">
    <property type="protein sequence ID" value="CAH7688115.1"/>
    <property type="molecule type" value="Genomic_DNA"/>
</dbReference>
<feature type="compositionally biased region" description="Basic and acidic residues" evidence="1">
    <location>
        <begin position="24"/>
        <end position="39"/>
    </location>
</feature>
<dbReference type="AlphaFoldDB" id="A0AAV0BLJ4"/>
<evidence type="ECO:0000256" key="1">
    <source>
        <dbReference type="SAM" id="MobiDB-lite"/>
    </source>
</evidence>
<dbReference type="Proteomes" id="UP001153365">
    <property type="component" value="Unassembled WGS sequence"/>
</dbReference>
<feature type="compositionally biased region" description="Basic and acidic residues" evidence="1">
    <location>
        <begin position="65"/>
        <end position="75"/>
    </location>
</feature>
<proteinExistence type="predicted"/>
<protein>
    <submittedName>
        <fullName evidence="2">Uncharacterized protein</fullName>
    </submittedName>
</protein>
<evidence type="ECO:0000313" key="2">
    <source>
        <dbReference type="EMBL" id="CAH7688115.1"/>
    </source>
</evidence>
<feature type="region of interest" description="Disordered" evidence="1">
    <location>
        <begin position="56"/>
        <end position="75"/>
    </location>
</feature>
<gene>
    <name evidence="2" type="ORF">PPACK8108_LOCUS23028</name>
</gene>
<feature type="region of interest" description="Disordered" evidence="1">
    <location>
        <begin position="23"/>
        <end position="46"/>
    </location>
</feature>
<name>A0AAV0BLJ4_PHAPC</name>
<organism evidence="2 3">
    <name type="scientific">Phakopsora pachyrhizi</name>
    <name type="common">Asian soybean rust disease fungus</name>
    <dbReference type="NCBI Taxonomy" id="170000"/>
    <lineage>
        <taxon>Eukaryota</taxon>
        <taxon>Fungi</taxon>
        <taxon>Dikarya</taxon>
        <taxon>Basidiomycota</taxon>
        <taxon>Pucciniomycotina</taxon>
        <taxon>Pucciniomycetes</taxon>
        <taxon>Pucciniales</taxon>
        <taxon>Phakopsoraceae</taxon>
        <taxon>Phakopsora</taxon>
    </lineage>
</organism>
<accession>A0AAV0BLJ4</accession>
<reference evidence="2" key="1">
    <citation type="submission" date="2022-06" db="EMBL/GenBank/DDBJ databases">
        <authorList>
            <consortium name="SYNGENTA / RWTH Aachen University"/>
        </authorList>
    </citation>
    <scope>NUCLEOTIDE SEQUENCE</scope>
</reference>
<sequence>MPFAFKSAVGDPHGLAIKLARPWSDVDERGEEKDREGEGRAAGLAPHCSPLHYKYVARPVTPRGEQGESKAPEQL</sequence>
<comment type="caution">
    <text evidence="2">The sequence shown here is derived from an EMBL/GenBank/DDBJ whole genome shotgun (WGS) entry which is preliminary data.</text>
</comment>